<proteinExistence type="predicted"/>
<gene>
    <name evidence="2" type="ORF">DFH07DRAFT_1057225</name>
</gene>
<name>A0AAD7JVQ1_9AGAR</name>
<accession>A0AAD7JVQ1</accession>
<evidence type="ECO:0008006" key="4">
    <source>
        <dbReference type="Google" id="ProtNLM"/>
    </source>
</evidence>
<evidence type="ECO:0000313" key="2">
    <source>
        <dbReference type="EMBL" id="KAJ7772833.1"/>
    </source>
</evidence>
<dbReference type="EMBL" id="JARJLG010000018">
    <property type="protein sequence ID" value="KAJ7772833.1"/>
    <property type="molecule type" value="Genomic_DNA"/>
</dbReference>
<organism evidence="2 3">
    <name type="scientific">Mycena maculata</name>
    <dbReference type="NCBI Taxonomy" id="230809"/>
    <lineage>
        <taxon>Eukaryota</taxon>
        <taxon>Fungi</taxon>
        <taxon>Dikarya</taxon>
        <taxon>Basidiomycota</taxon>
        <taxon>Agaricomycotina</taxon>
        <taxon>Agaricomycetes</taxon>
        <taxon>Agaricomycetidae</taxon>
        <taxon>Agaricales</taxon>
        <taxon>Marasmiineae</taxon>
        <taxon>Mycenaceae</taxon>
        <taxon>Mycena</taxon>
    </lineage>
</organism>
<keyword evidence="3" id="KW-1185">Reference proteome</keyword>
<evidence type="ECO:0000256" key="1">
    <source>
        <dbReference type="SAM" id="MobiDB-lite"/>
    </source>
</evidence>
<feature type="non-terminal residue" evidence="2">
    <location>
        <position position="251"/>
    </location>
</feature>
<dbReference type="Proteomes" id="UP001215280">
    <property type="component" value="Unassembled WGS sequence"/>
</dbReference>
<comment type="caution">
    <text evidence="2">The sequence shown here is derived from an EMBL/GenBank/DDBJ whole genome shotgun (WGS) entry which is preliminary data.</text>
</comment>
<feature type="region of interest" description="Disordered" evidence="1">
    <location>
        <begin position="1"/>
        <end position="37"/>
    </location>
</feature>
<dbReference type="Gene3D" id="3.40.630.30">
    <property type="match status" value="1"/>
</dbReference>
<protein>
    <recommendedName>
        <fullName evidence="4">GNAT family N-acetyltransferase</fullName>
    </recommendedName>
</protein>
<evidence type="ECO:0000313" key="3">
    <source>
        <dbReference type="Proteomes" id="UP001215280"/>
    </source>
</evidence>
<feature type="compositionally biased region" description="Low complexity" evidence="1">
    <location>
        <begin position="12"/>
        <end position="27"/>
    </location>
</feature>
<dbReference type="InterPro" id="IPR016181">
    <property type="entry name" value="Acyl_CoA_acyltransferase"/>
</dbReference>
<dbReference type="AlphaFoldDB" id="A0AAD7JVQ1"/>
<reference evidence="2" key="1">
    <citation type="submission" date="2023-03" db="EMBL/GenBank/DDBJ databases">
        <title>Massive genome expansion in bonnet fungi (Mycena s.s.) driven by repeated elements and novel gene families across ecological guilds.</title>
        <authorList>
            <consortium name="Lawrence Berkeley National Laboratory"/>
            <person name="Harder C.B."/>
            <person name="Miyauchi S."/>
            <person name="Viragh M."/>
            <person name="Kuo A."/>
            <person name="Thoen E."/>
            <person name="Andreopoulos B."/>
            <person name="Lu D."/>
            <person name="Skrede I."/>
            <person name="Drula E."/>
            <person name="Henrissat B."/>
            <person name="Morin E."/>
            <person name="Kohler A."/>
            <person name="Barry K."/>
            <person name="LaButti K."/>
            <person name="Morin E."/>
            <person name="Salamov A."/>
            <person name="Lipzen A."/>
            <person name="Mereny Z."/>
            <person name="Hegedus B."/>
            <person name="Baldrian P."/>
            <person name="Stursova M."/>
            <person name="Weitz H."/>
            <person name="Taylor A."/>
            <person name="Grigoriev I.V."/>
            <person name="Nagy L.G."/>
            <person name="Martin F."/>
            <person name="Kauserud H."/>
        </authorList>
    </citation>
    <scope>NUCLEOTIDE SEQUENCE</scope>
    <source>
        <strain evidence="2">CBHHK188m</strain>
    </source>
</reference>
<sequence length="251" mass="27413">MMHSTLRPPPAGRSASIPRPSRSRPSSDTGSYVDAMRAKAEPAPERVVALVYFLPPEFVFEGDAARVPVGKAQIVACKTAYRQRGGSENIMKALFEMVHARAETPGCAFMVTSGIPGYYRTHGYEYAHIQLTHTSALRPAPPADAPSPFSLRPATPDDLPTLERLACAPRATADIFPGVDAPMLQSQLRWLMGARPSAFSTRDYPVHPFFVLEKRDTDRPRIVAAAGFLSYNRSAPTAIVHPLLWDGVEDA</sequence>
<dbReference type="SUPFAM" id="SSF55729">
    <property type="entry name" value="Acyl-CoA N-acyltransferases (Nat)"/>
    <property type="match status" value="1"/>
</dbReference>